<proteinExistence type="predicted"/>
<organism evidence="1">
    <name type="scientific">bioreactor metagenome</name>
    <dbReference type="NCBI Taxonomy" id="1076179"/>
    <lineage>
        <taxon>unclassified sequences</taxon>
        <taxon>metagenomes</taxon>
        <taxon>ecological metagenomes</taxon>
    </lineage>
</organism>
<dbReference type="Pfam" id="PF10707">
    <property type="entry name" value="YrbL-PhoP_reg"/>
    <property type="match status" value="1"/>
</dbReference>
<evidence type="ECO:0000313" key="1">
    <source>
        <dbReference type="EMBL" id="MPL90794.1"/>
    </source>
</evidence>
<sequence>MNEKIILSREFFVGNGIERECYIHSLDITKVIKIERLNNRKTNRNQNSLDYKYFKFLEKQKIPLTHIPKCYGYVNTNLGNGLVFDRVYDYDGKNSISFLKVIIENKLSKGTQDRLLEELRRYLFKYNILFVDVALHNVLCCEYEKNKYRLIIIDGLGAKRIGIKFWLYLRLKLFTRYKIIKSWKKFLKRYNKKQNIKIYMEKRWIKM</sequence>
<protein>
    <recommendedName>
        <fullName evidence="2">Protein kinase domain-containing protein</fullName>
    </recommendedName>
</protein>
<evidence type="ECO:0008006" key="2">
    <source>
        <dbReference type="Google" id="ProtNLM"/>
    </source>
</evidence>
<comment type="caution">
    <text evidence="1">The sequence shown here is derived from an EMBL/GenBank/DDBJ whole genome shotgun (WGS) entry which is preliminary data.</text>
</comment>
<dbReference type="AlphaFoldDB" id="A0A644VHC4"/>
<name>A0A644VHC4_9ZZZZ</name>
<gene>
    <name evidence="1" type="primary">yrbL_1</name>
    <name evidence="1" type="ORF">SDC9_36850</name>
</gene>
<accession>A0A644VHC4</accession>
<reference evidence="1" key="1">
    <citation type="submission" date="2019-08" db="EMBL/GenBank/DDBJ databases">
        <authorList>
            <person name="Kucharzyk K."/>
            <person name="Murdoch R.W."/>
            <person name="Higgins S."/>
            <person name="Loffler F."/>
        </authorList>
    </citation>
    <scope>NUCLEOTIDE SEQUENCE</scope>
</reference>
<dbReference type="EMBL" id="VSSQ01000313">
    <property type="protein sequence ID" value="MPL90794.1"/>
    <property type="molecule type" value="Genomic_DNA"/>
</dbReference>
<dbReference type="InterPro" id="IPR019647">
    <property type="entry name" value="PhoP_reg_network_YrbL"/>
</dbReference>